<dbReference type="EMBL" id="JBIMZQ010000060">
    <property type="protein sequence ID" value="KAL3657839.1"/>
    <property type="molecule type" value="Genomic_DNA"/>
</dbReference>
<evidence type="ECO:0000256" key="1">
    <source>
        <dbReference type="SAM" id="MobiDB-lite"/>
    </source>
</evidence>
<feature type="region of interest" description="Disordered" evidence="1">
    <location>
        <begin position="127"/>
        <end position="234"/>
    </location>
</feature>
<dbReference type="Proteomes" id="UP001632037">
    <property type="component" value="Unassembled WGS sequence"/>
</dbReference>
<evidence type="ECO:0000313" key="3">
    <source>
        <dbReference type="Proteomes" id="UP001632037"/>
    </source>
</evidence>
<dbReference type="AlphaFoldDB" id="A0ABD3EUI9"/>
<gene>
    <name evidence="2" type="ORF">V7S43_017219</name>
</gene>
<organism evidence="2 3">
    <name type="scientific">Phytophthora oleae</name>
    <dbReference type="NCBI Taxonomy" id="2107226"/>
    <lineage>
        <taxon>Eukaryota</taxon>
        <taxon>Sar</taxon>
        <taxon>Stramenopiles</taxon>
        <taxon>Oomycota</taxon>
        <taxon>Peronosporomycetes</taxon>
        <taxon>Peronosporales</taxon>
        <taxon>Peronosporaceae</taxon>
        <taxon>Phytophthora</taxon>
    </lineage>
</organism>
<evidence type="ECO:0008006" key="4">
    <source>
        <dbReference type="Google" id="ProtNLM"/>
    </source>
</evidence>
<protein>
    <recommendedName>
        <fullName evidence="4">Myb/SANT-like domain-containing protein</fullName>
    </recommendedName>
</protein>
<reference evidence="2 3" key="1">
    <citation type="submission" date="2024-09" db="EMBL/GenBank/DDBJ databases">
        <title>Genome sequencing and assembly of Phytophthora oleae, isolate VK10A, causative agent of rot of olive drupes.</title>
        <authorList>
            <person name="Conti Taguali S."/>
            <person name="Riolo M."/>
            <person name="La Spada F."/>
            <person name="Cacciola S.O."/>
            <person name="Dionisio G."/>
        </authorList>
    </citation>
    <scope>NUCLEOTIDE SEQUENCE [LARGE SCALE GENOMIC DNA]</scope>
    <source>
        <strain evidence="2 3">VK10A</strain>
    </source>
</reference>
<evidence type="ECO:0000313" key="2">
    <source>
        <dbReference type="EMBL" id="KAL3657839.1"/>
    </source>
</evidence>
<comment type="caution">
    <text evidence="2">The sequence shown here is derived from an EMBL/GenBank/DDBJ whole genome shotgun (WGS) entry which is preliminary data.</text>
</comment>
<sequence length="332" mass="37372">MVLFLEPETLRLLDLYAALRAEPGNVTNNGVLLKQHARESLTASLNKSFPREQPWTESQVTVKFKNLRSEYAEFKWLSAQPGFQADGDGLTEDWWQNAKRVRPKCHAFKGKLPWAFEARMKEIVGDGGPEYSKQWPTKKNEKQKEQPQQPSEEEDGEERQEQEQVADEEPESSTAVTNTLPVDELATTATPRHKRKRDESVESEGSSQSRREGQDRGTPIAVDDASGDNSYGRSLARSVEQSAMASAGMARGFQDLIGIFQEQTAKCRVLEQQLTQRSTETPSLVLAEQRSVLLSIARSLEQSTRATADLAQGYRELVKAFVRESDATRQQR</sequence>
<proteinExistence type="predicted"/>
<accession>A0ABD3EUI9</accession>
<feature type="compositionally biased region" description="Acidic residues" evidence="1">
    <location>
        <begin position="151"/>
        <end position="171"/>
    </location>
</feature>
<name>A0ABD3EUI9_9STRA</name>
<keyword evidence="3" id="KW-1185">Reference proteome</keyword>